<sequence length="62" mass="7194">MPTKEALVIELDNTPLKDEEFENVTELLTHLEGQKNEKSDIQWLLETTEKFCQDKAIYNAVV</sequence>
<proteinExistence type="predicted"/>
<reference evidence="1" key="1">
    <citation type="submission" date="2018-05" db="EMBL/GenBank/DDBJ databases">
        <authorList>
            <person name="Lanie J.A."/>
            <person name="Ng W.-L."/>
            <person name="Kazmierczak K.M."/>
            <person name="Andrzejewski T.M."/>
            <person name="Davidsen T.M."/>
            <person name="Wayne K.J."/>
            <person name="Tettelin H."/>
            <person name="Glass J.I."/>
            <person name="Rusch D."/>
            <person name="Podicherti R."/>
            <person name="Tsui H.-C.T."/>
            <person name="Winkler M.E."/>
        </authorList>
    </citation>
    <scope>NUCLEOTIDE SEQUENCE</scope>
</reference>
<evidence type="ECO:0000313" key="1">
    <source>
        <dbReference type="EMBL" id="SVD81537.1"/>
    </source>
</evidence>
<dbReference type="EMBL" id="UINC01175090">
    <property type="protein sequence ID" value="SVD81537.1"/>
    <property type="molecule type" value="Genomic_DNA"/>
</dbReference>
<feature type="non-terminal residue" evidence="1">
    <location>
        <position position="62"/>
    </location>
</feature>
<name>A0A382YE01_9ZZZZ</name>
<accession>A0A382YE01</accession>
<gene>
    <name evidence="1" type="ORF">METZ01_LOCUS434391</name>
</gene>
<dbReference type="AlphaFoldDB" id="A0A382YE01"/>
<organism evidence="1">
    <name type="scientific">marine metagenome</name>
    <dbReference type="NCBI Taxonomy" id="408172"/>
    <lineage>
        <taxon>unclassified sequences</taxon>
        <taxon>metagenomes</taxon>
        <taxon>ecological metagenomes</taxon>
    </lineage>
</organism>
<protein>
    <submittedName>
        <fullName evidence="1">Uncharacterized protein</fullName>
    </submittedName>
</protein>